<feature type="coiled-coil region" evidence="1">
    <location>
        <begin position="32"/>
        <end position="172"/>
    </location>
</feature>
<evidence type="ECO:0000256" key="2">
    <source>
        <dbReference type="SAM" id="MobiDB-lite"/>
    </source>
</evidence>
<dbReference type="EnsemblMetazoa" id="XM_022810142">
    <property type="protein sequence ID" value="XP_022665877"/>
    <property type="gene ID" value="LOC111252375"/>
</dbReference>
<feature type="region of interest" description="Disordered" evidence="2">
    <location>
        <begin position="408"/>
        <end position="510"/>
    </location>
</feature>
<keyword evidence="4" id="KW-1185">Reference proteome</keyword>
<dbReference type="Proteomes" id="UP000594260">
    <property type="component" value="Unplaced"/>
</dbReference>
<dbReference type="EnsemblMetazoa" id="XM_022810148">
    <property type="protein sequence ID" value="XP_022665883"/>
    <property type="gene ID" value="LOC111252375"/>
</dbReference>
<dbReference type="RefSeq" id="XP_022665881.1">
    <property type="nucleotide sequence ID" value="XM_022810146.1"/>
</dbReference>
<dbReference type="RefSeq" id="XP_022665882.1">
    <property type="nucleotide sequence ID" value="XM_022810147.1"/>
</dbReference>
<feature type="compositionally biased region" description="Low complexity" evidence="2">
    <location>
        <begin position="192"/>
        <end position="208"/>
    </location>
</feature>
<dbReference type="EnsemblMetazoa" id="XM_022810143">
    <property type="protein sequence ID" value="XP_022665878"/>
    <property type="gene ID" value="LOC111252375"/>
</dbReference>
<dbReference type="KEGG" id="vde:111252375"/>
<dbReference type="AlphaFoldDB" id="A0A7M7MI77"/>
<dbReference type="EnsemblMetazoa" id="XM_022810147">
    <property type="protein sequence ID" value="XP_022665882"/>
    <property type="gene ID" value="LOC111252375"/>
</dbReference>
<organism evidence="3 4">
    <name type="scientific">Varroa destructor</name>
    <name type="common">Honeybee mite</name>
    <dbReference type="NCBI Taxonomy" id="109461"/>
    <lineage>
        <taxon>Eukaryota</taxon>
        <taxon>Metazoa</taxon>
        <taxon>Ecdysozoa</taxon>
        <taxon>Arthropoda</taxon>
        <taxon>Chelicerata</taxon>
        <taxon>Arachnida</taxon>
        <taxon>Acari</taxon>
        <taxon>Parasitiformes</taxon>
        <taxon>Mesostigmata</taxon>
        <taxon>Gamasina</taxon>
        <taxon>Dermanyssoidea</taxon>
        <taxon>Varroidae</taxon>
        <taxon>Varroa</taxon>
    </lineage>
</organism>
<sequence length="510" mass="55177">MTVATMTLRAARQRNVVLAVVGASMLVSLLLLSQTHSRLRRAEDDVEKCQQKHDSVAAQLTVLYEHKARLEKTLQAEIERKKSVDDELKTMQSALSKERAVQAEKVAKLQRQNDELKTNRNEEYIKLKNTYESLRNDKEKLYSENEELNLQIQKLKDNNHKLEEEVHKMQQSEPIDMNEVERLRERVRQCDADQASRQQQQTGQGAVAPGHDHAGDERVLLPPIEASSRRPISRTQSRRIRPHLAPSLSHPRESLVAPAIQKFALSNETGAGNEVSRTFDAAATGQFSGPVIAGSDTNAGAAKSNDSLAQAGAPDEMTPDMAVLPVPQGKNLGVSSSAKPLPVAGEAVDVADAPAGAEAAGGDENKGILNVPLDSMQQADAAGERKSLLGHQFGANVDRNEVAVFRQNGNAKAVEKEDRDYPDNLKDDDAGPDDGEEGGGGNDNKKNPQAPQPGDENDAVAGNVALEDLNNHNAAGGAAVGSNLKLNPDFEDPNINVNVEPPRGVKVLPK</sequence>
<evidence type="ECO:0008006" key="5">
    <source>
        <dbReference type="Google" id="ProtNLM"/>
    </source>
</evidence>
<evidence type="ECO:0000313" key="4">
    <source>
        <dbReference type="Proteomes" id="UP000594260"/>
    </source>
</evidence>
<feature type="compositionally biased region" description="Low complexity" evidence="2">
    <location>
        <begin position="471"/>
        <end position="483"/>
    </location>
</feature>
<proteinExistence type="predicted"/>
<feature type="compositionally biased region" description="Basic and acidic residues" evidence="2">
    <location>
        <begin position="413"/>
        <end position="429"/>
    </location>
</feature>
<name>A0A7M7MI77_VARDE</name>
<accession>A0A7M7MI77</accession>
<dbReference type="RefSeq" id="XP_022665879.1">
    <property type="nucleotide sequence ID" value="XM_022810144.1"/>
</dbReference>
<dbReference type="EnsemblMetazoa" id="XM_022810146">
    <property type="protein sequence ID" value="XP_022665881"/>
    <property type="gene ID" value="LOC111252375"/>
</dbReference>
<dbReference type="OrthoDB" id="6288648at2759"/>
<evidence type="ECO:0000256" key="1">
    <source>
        <dbReference type="SAM" id="Coils"/>
    </source>
</evidence>
<dbReference type="RefSeq" id="XP_022665877.1">
    <property type="nucleotide sequence ID" value="XM_022810142.1"/>
</dbReference>
<dbReference type="RefSeq" id="XP_022665883.1">
    <property type="nucleotide sequence ID" value="XM_022810148.1"/>
</dbReference>
<protein>
    <recommendedName>
        <fullName evidence="5">Golgi integral membrane protein 4</fullName>
    </recommendedName>
</protein>
<dbReference type="InParanoid" id="A0A7M7MI77"/>
<feature type="region of interest" description="Disordered" evidence="2">
    <location>
        <begin position="189"/>
        <end position="216"/>
    </location>
</feature>
<dbReference type="GeneID" id="111252375"/>
<dbReference type="RefSeq" id="XP_022665878.1">
    <property type="nucleotide sequence ID" value="XM_022810143.1"/>
</dbReference>
<dbReference type="EnsemblMetazoa" id="XM_022810144">
    <property type="protein sequence ID" value="XP_022665879"/>
    <property type="gene ID" value="LOC111252375"/>
</dbReference>
<reference evidence="3" key="1">
    <citation type="submission" date="2021-01" db="UniProtKB">
        <authorList>
            <consortium name="EnsemblMetazoa"/>
        </authorList>
    </citation>
    <scope>IDENTIFICATION</scope>
</reference>
<keyword evidence="1" id="KW-0175">Coiled coil</keyword>
<evidence type="ECO:0000313" key="3">
    <source>
        <dbReference type="EnsemblMetazoa" id="XP_022665877"/>
    </source>
</evidence>